<proteinExistence type="predicted"/>
<reference evidence="1 2" key="1">
    <citation type="submission" date="2015-01" db="EMBL/GenBank/DDBJ databases">
        <title>Draft genome of the acidophilic iron oxidizer Ferrimicrobium acidiphilum strain T23.</title>
        <authorList>
            <person name="Poehlein A."/>
            <person name="Eisen S."/>
            <person name="Schloemann M."/>
            <person name="Johnson B.D."/>
            <person name="Daniel R."/>
            <person name="Muehling M."/>
        </authorList>
    </citation>
    <scope>NUCLEOTIDE SEQUENCE [LARGE SCALE GENOMIC DNA]</scope>
    <source>
        <strain evidence="1 2">T23</strain>
    </source>
</reference>
<organism evidence="1 2">
    <name type="scientific">Ferrimicrobium acidiphilum DSM 19497</name>
    <dbReference type="NCBI Taxonomy" id="1121877"/>
    <lineage>
        <taxon>Bacteria</taxon>
        <taxon>Bacillati</taxon>
        <taxon>Actinomycetota</taxon>
        <taxon>Acidimicrobiia</taxon>
        <taxon>Acidimicrobiales</taxon>
        <taxon>Acidimicrobiaceae</taxon>
        <taxon>Ferrimicrobium</taxon>
    </lineage>
</organism>
<keyword evidence="2" id="KW-1185">Reference proteome</keyword>
<comment type="caution">
    <text evidence="1">The sequence shown here is derived from an EMBL/GenBank/DDBJ whole genome shotgun (WGS) entry which is preliminary data.</text>
</comment>
<protein>
    <submittedName>
        <fullName evidence="1">Uncharacterized protein</fullName>
    </submittedName>
</protein>
<name>A0A0D8FW17_9ACTN</name>
<dbReference type="Proteomes" id="UP000032336">
    <property type="component" value="Unassembled WGS sequence"/>
</dbReference>
<sequence>MTHDMIDSAECADVTAEPIEPELTKTQFASSHARRLRQRCLIFERVARTRTSRSVEANALMEAEDNLSSPGLSA</sequence>
<dbReference type="EMBL" id="JXUW01000006">
    <property type="protein sequence ID" value="KJE77286.1"/>
    <property type="molecule type" value="Genomic_DNA"/>
</dbReference>
<gene>
    <name evidence="1" type="ORF">FEAC_10000</name>
</gene>
<accession>A0A0D8FW17</accession>
<evidence type="ECO:0000313" key="1">
    <source>
        <dbReference type="EMBL" id="KJE77286.1"/>
    </source>
</evidence>
<dbReference type="AlphaFoldDB" id="A0A0D8FW17"/>
<evidence type="ECO:0000313" key="2">
    <source>
        <dbReference type="Proteomes" id="UP000032336"/>
    </source>
</evidence>
<dbReference type="STRING" id="1121877.FEAC_10000"/>